<dbReference type="Proteomes" id="UP000199184">
    <property type="component" value="Unassembled WGS sequence"/>
</dbReference>
<accession>A0A1C3UFG8</accession>
<feature type="active site" description="Tele-phosphohistidine intermediate" evidence="1">
    <location>
        <position position="13"/>
    </location>
</feature>
<proteinExistence type="predicted"/>
<sequence length="202" mass="21956">MTTPARTFYGLRHGATDWNREGRFQGRTDNPLNEDGLRQAHEAVDMLRGAGISRIVASPLARAARTAEIIAAAISVPLAIDDGIIEFDFGSFEGLPVRDLMIKHGVTSATGLVSILPADGESWDAMTERSLACVSAWLDRHPGDDLLFVCHDAVMQGMANALSGSYFKNSHGTPFRYVCDGAHWRVEQVVTLDRYSPSPPAT</sequence>
<evidence type="ECO:0000313" key="4">
    <source>
        <dbReference type="Proteomes" id="UP000199184"/>
    </source>
</evidence>
<dbReference type="GO" id="GO:0005737">
    <property type="term" value="C:cytoplasm"/>
    <property type="evidence" value="ECO:0007669"/>
    <property type="project" value="TreeGrafter"/>
</dbReference>
<dbReference type="PANTHER" id="PTHR48100:SF1">
    <property type="entry name" value="HISTIDINE PHOSPHATASE FAMILY PROTEIN-RELATED"/>
    <property type="match status" value="1"/>
</dbReference>
<dbReference type="Pfam" id="PF00300">
    <property type="entry name" value="His_Phos_1"/>
    <property type="match status" value="1"/>
</dbReference>
<feature type="binding site" evidence="2">
    <location>
        <position position="62"/>
    </location>
    <ligand>
        <name>substrate</name>
    </ligand>
</feature>
<protein>
    <submittedName>
        <fullName evidence="3">Probable phosphoglycerate mutase</fullName>
    </submittedName>
</protein>
<dbReference type="AlphaFoldDB" id="A0A1C3UFG8"/>
<evidence type="ECO:0000256" key="1">
    <source>
        <dbReference type="PIRSR" id="PIRSR613078-1"/>
    </source>
</evidence>
<dbReference type="GO" id="GO:0016791">
    <property type="term" value="F:phosphatase activity"/>
    <property type="evidence" value="ECO:0007669"/>
    <property type="project" value="TreeGrafter"/>
</dbReference>
<dbReference type="Gene3D" id="3.40.50.1240">
    <property type="entry name" value="Phosphoglycerate mutase-like"/>
    <property type="match status" value="1"/>
</dbReference>
<evidence type="ECO:0000256" key="2">
    <source>
        <dbReference type="PIRSR" id="PIRSR613078-2"/>
    </source>
</evidence>
<feature type="binding site" evidence="2">
    <location>
        <begin position="12"/>
        <end position="19"/>
    </location>
    <ligand>
        <name>substrate</name>
    </ligand>
</feature>
<dbReference type="InterPro" id="IPR050275">
    <property type="entry name" value="PGM_Phosphatase"/>
</dbReference>
<organism evidence="3 4">
    <name type="scientific">Bradyrhizobium shewense</name>
    <dbReference type="NCBI Taxonomy" id="1761772"/>
    <lineage>
        <taxon>Bacteria</taxon>
        <taxon>Pseudomonadati</taxon>
        <taxon>Pseudomonadota</taxon>
        <taxon>Alphaproteobacteria</taxon>
        <taxon>Hyphomicrobiales</taxon>
        <taxon>Nitrobacteraceae</taxon>
        <taxon>Bradyrhizobium</taxon>
    </lineage>
</organism>
<dbReference type="InterPro" id="IPR029033">
    <property type="entry name" value="His_PPase_superfam"/>
</dbReference>
<dbReference type="CDD" id="cd07067">
    <property type="entry name" value="HP_PGM_like"/>
    <property type="match status" value="1"/>
</dbReference>
<dbReference type="PANTHER" id="PTHR48100">
    <property type="entry name" value="BROAD-SPECIFICITY PHOSPHATASE YOR283W-RELATED"/>
    <property type="match status" value="1"/>
</dbReference>
<dbReference type="EMBL" id="FMAI01000001">
    <property type="protein sequence ID" value="SCB14221.1"/>
    <property type="molecule type" value="Genomic_DNA"/>
</dbReference>
<feature type="active site" description="Proton donor/acceptor" evidence="1">
    <location>
        <position position="86"/>
    </location>
</feature>
<name>A0A1C3UFG8_9BRAD</name>
<dbReference type="InterPro" id="IPR013078">
    <property type="entry name" value="His_Pase_superF_clade-1"/>
</dbReference>
<evidence type="ECO:0000313" key="3">
    <source>
        <dbReference type="EMBL" id="SCB14221.1"/>
    </source>
</evidence>
<dbReference type="SMART" id="SM00855">
    <property type="entry name" value="PGAM"/>
    <property type="match status" value="1"/>
</dbReference>
<dbReference type="SUPFAM" id="SSF53254">
    <property type="entry name" value="Phosphoglycerate mutase-like"/>
    <property type="match status" value="1"/>
</dbReference>
<dbReference type="RefSeq" id="WP_091953736.1">
    <property type="nucleotide sequence ID" value="NZ_FMAI01000001.1"/>
</dbReference>
<keyword evidence="4" id="KW-1185">Reference proteome</keyword>
<reference evidence="4" key="1">
    <citation type="submission" date="2016-08" db="EMBL/GenBank/DDBJ databases">
        <authorList>
            <person name="Varghese N."/>
            <person name="Submissions Spin"/>
        </authorList>
    </citation>
    <scope>NUCLEOTIDE SEQUENCE [LARGE SCALE GENOMIC DNA]</scope>
    <source>
        <strain evidence="4">ERR11</strain>
    </source>
</reference>
<gene>
    <name evidence="3" type="ORF">GA0061098_1001818</name>
</gene>